<dbReference type="Pfam" id="PF13579">
    <property type="entry name" value="Glyco_trans_4_4"/>
    <property type="match status" value="1"/>
</dbReference>
<dbReference type="Gene3D" id="3.40.50.2000">
    <property type="entry name" value="Glycogen Phosphorylase B"/>
    <property type="match status" value="2"/>
</dbReference>
<dbReference type="Pfam" id="PF13692">
    <property type="entry name" value="Glyco_trans_1_4"/>
    <property type="match status" value="1"/>
</dbReference>
<dbReference type="OrthoDB" id="9783380at2"/>
<accession>A0A6I4UT04</accession>
<proteinExistence type="predicted"/>
<reference evidence="2 3" key="1">
    <citation type="submission" date="2019-12" db="EMBL/GenBank/DDBJ databases">
        <title>Genomic-based taxomic classification of the family Erythrobacteraceae.</title>
        <authorList>
            <person name="Xu L."/>
        </authorList>
    </citation>
    <scope>NUCLEOTIDE SEQUENCE [LARGE SCALE GENOMIC DNA]</scope>
    <source>
        <strain evidence="2 3">MCCC 1K02066</strain>
    </source>
</reference>
<evidence type="ECO:0000313" key="2">
    <source>
        <dbReference type="EMBL" id="MXP40275.1"/>
    </source>
</evidence>
<evidence type="ECO:0000259" key="1">
    <source>
        <dbReference type="Pfam" id="PF13579"/>
    </source>
</evidence>
<dbReference type="AlphaFoldDB" id="A0A6I4UT04"/>
<protein>
    <submittedName>
        <fullName evidence="2">Glycosyltransferase</fullName>
    </submittedName>
</protein>
<keyword evidence="2" id="KW-0808">Transferase</keyword>
<organism evidence="2 3">
    <name type="scientific">Croceibacterium soli</name>
    <dbReference type="NCBI Taxonomy" id="1739690"/>
    <lineage>
        <taxon>Bacteria</taxon>
        <taxon>Pseudomonadati</taxon>
        <taxon>Pseudomonadota</taxon>
        <taxon>Alphaproteobacteria</taxon>
        <taxon>Sphingomonadales</taxon>
        <taxon>Erythrobacteraceae</taxon>
        <taxon>Croceibacterium</taxon>
    </lineage>
</organism>
<name>A0A6I4UT04_9SPHN</name>
<dbReference type="EMBL" id="WTYK01000001">
    <property type="protein sequence ID" value="MXP40275.1"/>
    <property type="molecule type" value="Genomic_DNA"/>
</dbReference>
<dbReference type="SUPFAM" id="SSF53756">
    <property type="entry name" value="UDP-Glycosyltransferase/glycogen phosphorylase"/>
    <property type="match status" value="1"/>
</dbReference>
<dbReference type="PANTHER" id="PTHR12526:SF622">
    <property type="entry name" value="GLYCOSYLTRANSFERASE (GROUP I)"/>
    <property type="match status" value="1"/>
</dbReference>
<dbReference type="GO" id="GO:0016757">
    <property type="term" value="F:glycosyltransferase activity"/>
    <property type="evidence" value="ECO:0007669"/>
    <property type="project" value="UniProtKB-ARBA"/>
</dbReference>
<gene>
    <name evidence="2" type="ORF">GRI75_01280</name>
</gene>
<dbReference type="Proteomes" id="UP000469159">
    <property type="component" value="Unassembled WGS sequence"/>
</dbReference>
<dbReference type="PANTHER" id="PTHR12526">
    <property type="entry name" value="GLYCOSYLTRANSFERASE"/>
    <property type="match status" value="1"/>
</dbReference>
<comment type="caution">
    <text evidence="2">The sequence shown here is derived from an EMBL/GenBank/DDBJ whole genome shotgun (WGS) entry which is preliminary data.</text>
</comment>
<keyword evidence="3" id="KW-1185">Reference proteome</keyword>
<dbReference type="InterPro" id="IPR028098">
    <property type="entry name" value="Glyco_trans_4-like_N"/>
</dbReference>
<sequence>MGGRHWHLARELAERGHQVHMIAARWHHLLRDQEASANAPAIERLDGVNFVRIPTPRYAHAHDRLRFLNWVLFAWRIANLPRQLSDRPDAIFYSSPSLIGTLGAERLARRLGTRLTLEVRDIWPLTLVELGGISPAHPLIRLMQSIEDRAYKRADAVVSNLPGAGAHMVARGMDPTKFHWIPNGFSLGGAANPVSLPAEVQGQLPKGKFVVGYAGTLGLANALDNLLAAAERLRERDDIAFVLVGDGREKARLQAEVRTRGLHNVTFLDPVPAGMVQSLLAEFGACFIGWNETPLYRFGIAANKIFDYLYSGRPIIHSYSGAYDPVAEYDAGLTVEAERPDALAEAILELRMMPPEKRQQLGSNGRRAVMERHEYGMLAGRLEEVLFGRSPVAAQGSGFAVPAQ</sequence>
<feature type="domain" description="Glycosyltransferase subfamily 4-like N-terminal" evidence="1">
    <location>
        <begin position="6"/>
        <end position="184"/>
    </location>
</feature>
<evidence type="ECO:0000313" key="3">
    <source>
        <dbReference type="Proteomes" id="UP000469159"/>
    </source>
</evidence>
<dbReference type="CDD" id="cd03794">
    <property type="entry name" value="GT4_WbuB-like"/>
    <property type="match status" value="1"/>
</dbReference>